<evidence type="ECO:0008006" key="3">
    <source>
        <dbReference type="Google" id="ProtNLM"/>
    </source>
</evidence>
<gene>
    <name evidence="1" type="ORF">Mal64_06050</name>
</gene>
<dbReference type="AlphaFoldDB" id="A0A5C5ZTQ0"/>
<dbReference type="OrthoDB" id="229996at2"/>
<organism evidence="1 2">
    <name type="scientific">Pseudobythopirellula maris</name>
    <dbReference type="NCBI Taxonomy" id="2527991"/>
    <lineage>
        <taxon>Bacteria</taxon>
        <taxon>Pseudomonadati</taxon>
        <taxon>Planctomycetota</taxon>
        <taxon>Planctomycetia</taxon>
        <taxon>Pirellulales</taxon>
        <taxon>Lacipirellulaceae</taxon>
        <taxon>Pseudobythopirellula</taxon>
    </lineage>
</organism>
<proteinExistence type="predicted"/>
<keyword evidence="2" id="KW-1185">Reference proteome</keyword>
<sequence length="414" mass="43015">MNPSRVYRVTTAVLLGVSVVIHLLAANACAGTIASFRWLEALPGDQSLTISGLSADGATVVGTSHSVDGTTRAIRWSHEDGMHTIGDLPGGVEMSFAYGVSADGSVIVGASSSELSHSHHPVYREPFVWTASEGMQGLGYIPGTDGRYGAAYAVSDNGLVVVGTSTGNRQSGGTRPFRWTDETGMADLGDLDDEWGNQDGAGAINSDGTVIVGRSQLGRDRMAFRWTPEFGMQALGTLLTEASGDREKFSSASDTSEDGSVVVGYAYSDGGSIEAFRWTPVGGMRGLGRLPGAEAGSSGAYGVTPDGVIVVGDARDENGQHAILWDQFGRMRLLEDVLVSQGAAPAIGGGTLRIATDISDDGRTIIGGGFGPNGSRSWIAVLAPEPSSLLLLLMSFALGACHRTQRGRSNTRAA</sequence>
<reference evidence="1 2" key="1">
    <citation type="submission" date="2019-02" db="EMBL/GenBank/DDBJ databases">
        <title>Deep-cultivation of Planctomycetes and their phenomic and genomic characterization uncovers novel biology.</title>
        <authorList>
            <person name="Wiegand S."/>
            <person name="Jogler M."/>
            <person name="Boedeker C."/>
            <person name="Pinto D."/>
            <person name="Vollmers J."/>
            <person name="Rivas-Marin E."/>
            <person name="Kohn T."/>
            <person name="Peeters S.H."/>
            <person name="Heuer A."/>
            <person name="Rast P."/>
            <person name="Oberbeckmann S."/>
            <person name="Bunk B."/>
            <person name="Jeske O."/>
            <person name="Meyerdierks A."/>
            <person name="Storesund J.E."/>
            <person name="Kallscheuer N."/>
            <person name="Luecker S."/>
            <person name="Lage O.M."/>
            <person name="Pohl T."/>
            <person name="Merkel B.J."/>
            <person name="Hornburger P."/>
            <person name="Mueller R.-W."/>
            <person name="Bruemmer F."/>
            <person name="Labrenz M."/>
            <person name="Spormann A.M."/>
            <person name="Op Den Camp H."/>
            <person name="Overmann J."/>
            <person name="Amann R."/>
            <person name="Jetten M.S.M."/>
            <person name="Mascher T."/>
            <person name="Medema M.H."/>
            <person name="Devos D.P."/>
            <person name="Kaster A.-K."/>
            <person name="Ovreas L."/>
            <person name="Rohde M."/>
            <person name="Galperin M.Y."/>
            <person name="Jogler C."/>
        </authorList>
    </citation>
    <scope>NUCLEOTIDE SEQUENCE [LARGE SCALE GENOMIC DNA]</scope>
    <source>
        <strain evidence="1 2">Mal64</strain>
    </source>
</reference>
<comment type="caution">
    <text evidence="1">The sequence shown here is derived from an EMBL/GenBank/DDBJ whole genome shotgun (WGS) entry which is preliminary data.</text>
</comment>
<protein>
    <recommendedName>
        <fullName evidence="3">PEP-CTERM protein-sorting domain-containing protein</fullName>
    </recommendedName>
</protein>
<dbReference type="EMBL" id="SJPQ01000001">
    <property type="protein sequence ID" value="TWT90221.1"/>
    <property type="molecule type" value="Genomic_DNA"/>
</dbReference>
<evidence type="ECO:0000313" key="1">
    <source>
        <dbReference type="EMBL" id="TWT90221.1"/>
    </source>
</evidence>
<dbReference type="InterPro" id="IPR014262">
    <property type="entry name" value="HAF_rpt"/>
</dbReference>
<dbReference type="NCBIfam" id="TIGR02913">
    <property type="entry name" value="HAF_rpt"/>
    <property type="match status" value="3"/>
</dbReference>
<name>A0A5C5ZTQ0_9BACT</name>
<accession>A0A5C5ZTQ0</accession>
<evidence type="ECO:0000313" key="2">
    <source>
        <dbReference type="Proteomes" id="UP000315440"/>
    </source>
</evidence>
<dbReference type="Proteomes" id="UP000315440">
    <property type="component" value="Unassembled WGS sequence"/>
</dbReference>